<reference evidence="2 3" key="1">
    <citation type="submission" date="2019-03" db="EMBL/GenBank/DDBJ databases">
        <title>First draft genome of Liparis tanakae, snailfish: a comprehensive survey of snailfish specific genes.</title>
        <authorList>
            <person name="Kim W."/>
            <person name="Song I."/>
            <person name="Jeong J.-H."/>
            <person name="Kim D."/>
            <person name="Kim S."/>
            <person name="Ryu S."/>
            <person name="Song J.Y."/>
            <person name="Lee S.K."/>
        </authorList>
    </citation>
    <scope>NUCLEOTIDE SEQUENCE [LARGE SCALE GENOMIC DNA]</scope>
    <source>
        <tissue evidence="2">Muscle</tissue>
    </source>
</reference>
<protein>
    <submittedName>
        <fullName evidence="2">Uncharacterized protein</fullName>
    </submittedName>
</protein>
<proteinExistence type="predicted"/>
<feature type="region of interest" description="Disordered" evidence="1">
    <location>
        <begin position="91"/>
        <end position="111"/>
    </location>
</feature>
<comment type="caution">
    <text evidence="2">The sequence shown here is derived from an EMBL/GenBank/DDBJ whole genome shotgun (WGS) entry which is preliminary data.</text>
</comment>
<accession>A0A4Z2E550</accession>
<dbReference type="Proteomes" id="UP000314294">
    <property type="component" value="Unassembled WGS sequence"/>
</dbReference>
<keyword evidence="3" id="KW-1185">Reference proteome</keyword>
<evidence type="ECO:0000256" key="1">
    <source>
        <dbReference type="SAM" id="MobiDB-lite"/>
    </source>
</evidence>
<name>A0A4Z2E550_9TELE</name>
<evidence type="ECO:0000313" key="2">
    <source>
        <dbReference type="EMBL" id="TNN23472.1"/>
    </source>
</evidence>
<organism evidence="2 3">
    <name type="scientific">Liparis tanakae</name>
    <name type="common">Tanaka's snailfish</name>
    <dbReference type="NCBI Taxonomy" id="230148"/>
    <lineage>
        <taxon>Eukaryota</taxon>
        <taxon>Metazoa</taxon>
        <taxon>Chordata</taxon>
        <taxon>Craniata</taxon>
        <taxon>Vertebrata</taxon>
        <taxon>Euteleostomi</taxon>
        <taxon>Actinopterygii</taxon>
        <taxon>Neopterygii</taxon>
        <taxon>Teleostei</taxon>
        <taxon>Neoteleostei</taxon>
        <taxon>Acanthomorphata</taxon>
        <taxon>Eupercaria</taxon>
        <taxon>Perciformes</taxon>
        <taxon>Cottioidei</taxon>
        <taxon>Cottales</taxon>
        <taxon>Liparidae</taxon>
        <taxon>Liparis</taxon>
    </lineage>
</organism>
<dbReference type="EMBL" id="SRLO01018373">
    <property type="protein sequence ID" value="TNN23472.1"/>
    <property type="molecule type" value="Genomic_DNA"/>
</dbReference>
<evidence type="ECO:0000313" key="3">
    <source>
        <dbReference type="Proteomes" id="UP000314294"/>
    </source>
</evidence>
<gene>
    <name evidence="2" type="ORF">EYF80_066408</name>
</gene>
<dbReference type="AlphaFoldDB" id="A0A4Z2E550"/>
<sequence length="139" mass="15812">METTRGAPWSLLHSYIPASVSRTSESLSDAFPFFSSSRKRPVRKRKTGFFSSKVSQPARYRKQTLGVRPRLDHSTDGTSWRRLTLIRHGRMTASPTHVRMATGPSPEASPRDSNMFHCQQILQEQVVCVRVRVRVSKAQ</sequence>